<feature type="transmembrane region" description="Helical" evidence="5">
    <location>
        <begin position="86"/>
        <end position="106"/>
    </location>
</feature>
<evidence type="ECO:0000313" key="7">
    <source>
        <dbReference type="Proteomes" id="UP000192257"/>
    </source>
</evidence>
<feature type="transmembrane region" description="Helical" evidence="5">
    <location>
        <begin position="437"/>
        <end position="458"/>
    </location>
</feature>
<name>A0A1X0P0M7_9TRYP</name>
<evidence type="ECO:0000256" key="2">
    <source>
        <dbReference type="ARBA" id="ARBA00022692"/>
    </source>
</evidence>
<keyword evidence="4 5" id="KW-0472">Membrane</keyword>
<accession>A0A1X0P0M7</accession>
<proteinExistence type="predicted"/>
<dbReference type="PANTHER" id="PTHR21576:SF158">
    <property type="entry name" value="RIBOSOMAL RNA-PROCESSING PROTEIN 12-LIKE CONSERVED DOMAIN-CONTAINING PROTEIN"/>
    <property type="match status" value="1"/>
</dbReference>
<dbReference type="EMBL" id="NBCO01000010">
    <property type="protein sequence ID" value="ORC89970.1"/>
    <property type="molecule type" value="Genomic_DNA"/>
</dbReference>
<dbReference type="GeneID" id="39984509"/>
<dbReference type="OrthoDB" id="410267at2759"/>
<gene>
    <name evidence="6" type="ORF">TM35_000102380</name>
</gene>
<dbReference type="Gene3D" id="1.20.1250.20">
    <property type="entry name" value="MFS general substrate transporter like domains"/>
    <property type="match status" value="1"/>
</dbReference>
<feature type="transmembrane region" description="Helical" evidence="5">
    <location>
        <begin position="240"/>
        <end position="264"/>
    </location>
</feature>
<evidence type="ECO:0000313" key="6">
    <source>
        <dbReference type="EMBL" id="ORC89970.1"/>
    </source>
</evidence>
<evidence type="ECO:0000256" key="3">
    <source>
        <dbReference type="ARBA" id="ARBA00022989"/>
    </source>
</evidence>
<dbReference type="PANTHER" id="PTHR21576">
    <property type="entry name" value="UNCHARACTERIZED NODULIN-LIKE PROTEIN"/>
    <property type="match status" value="1"/>
</dbReference>
<feature type="transmembrane region" description="Helical" evidence="5">
    <location>
        <begin position="60"/>
        <end position="79"/>
    </location>
</feature>
<dbReference type="GO" id="GO:0016020">
    <property type="term" value="C:membrane"/>
    <property type="evidence" value="ECO:0007669"/>
    <property type="project" value="UniProtKB-SubCell"/>
</dbReference>
<dbReference type="SUPFAM" id="SSF103473">
    <property type="entry name" value="MFS general substrate transporter"/>
    <property type="match status" value="1"/>
</dbReference>
<evidence type="ECO:0000256" key="1">
    <source>
        <dbReference type="ARBA" id="ARBA00004141"/>
    </source>
</evidence>
<evidence type="ECO:0000256" key="4">
    <source>
        <dbReference type="ARBA" id="ARBA00023136"/>
    </source>
</evidence>
<dbReference type="InterPro" id="IPR036259">
    <property type="entry name" value="MFS_trans_sf"/>
</dbReference>
<dbReference type="Proteomes" id="UP000192257">
    <property type="component" value="Unassembled WGS sequence"/>
</dbReference>
<feature type="transmembrane region" description="Helical" evidence="5">
    <location>
        <begin position="150"/>
        <end position="173"/>
    </location>
</feature>
<keyword evidence="2 5" id="KW-0812">Transmembrane</keyword>
<comment type="caution">
    <text evidence="6">The sequence shown here is derived from an EMBL/GenBank/DDBJ whole genome shotgun (WGS) entry which is preliminary data.</text>
</comment>
<feature type="transmembrane region" description="Helical" evidence="5">
    <location>
        <begin position="402"/>
        <end position="425"/>
    </location>
</feature>
<feature type="transmembrane region" description="Helical" evidence="5">
    <location>
        <begin position="276"/>
        <end position="296"/>
    </location>
</feature>
<dbReference type="GO" id="GO:0022857">
    <property type="term" value="F:transmembrane transporter activity"/>
    <property type="evidence" value="ECO:0007669"/>
    <property type="project" value="InterPro"/>
</dbReference>
<comment type="subcellular location">
    <subcellularLocation>
        <location evidence="1">Membrane</location>
        <topology evidence="1">Multi-pass membrane protein</topology>
    </subcellularLocation>
</comment>
<dbReference type="AlphaFoldDB" id="A0A1X0P0M7"/>
<dbReference type="InterPro" id="IPR011701">
    <property type="entry name" value="MFS"/>
</dbReference>
<sequence length="593" mass="65998">MVLGFNDRITVPASVSETQRFGFVVVCMFTSLASGALYAFSLISDKMDSEYGFSQNDITTVSTTGMVVGYFTLPFGFIYDYIGPKPILAIALGTCSIGCLLFALTFDDTIGHNVASLSAINGIMTLGTTLFDVGAVLSILSWFPVDRGLFVAAAKTMTGLASAVIATIYNTYFSGNHSAYMYFLLGMVFVIGTVCFVYIQIPPYHMTGYRLKHYTEEEHDIARRVEHLYLTTKVPRWRFIYIYVIVISLFIVITTQSTVFVFLGDDVTFAQRNPPAIIMIVLYFSLCLAIVPCPWLDKATSVKDSSVEPAEEGNKSEGGNFPEQHLKGVEEGAQEEQLVTNDDKNFPQYPTGFFYNLLHNVPLWCIYFNCTVLAGGLTIITFNSRQIFVAISEDPAEIRLPSLYVALMSVGSALGRFGVSFFEAWNASRPLEKRIPIIITFCIPSCFLFLASILFLFVPTKALLLPMFFGGVLNGTYAASAVLTIRTIYSIDLATHFNSTSLFDLVGTVIFNRFMFGELMTRQSFTDEDGNVRCFGRKCIQTSFIILACLSVLAFSATLVMYFSYMRFVRATRKEREQASRETSEKTSVPNVE</sequence>
<keyword evidence="7" id="KW-1185">Reference proteome</keyword>
<feature type="transmembrane region" description="Helical" evidence="5">
    <location>
        <begin position="118"/>
        <end position="143"/>
    </location>
</feature>
<dbReference type="VEuPathDB" id="TriTrypDB:TM35_000102380"/>
<organism evidence="6 7">
    <name type="scientific">Trypanosoma theileri</name>
    <dbReference type="NCBI Taxonomy" id="67003"/>
    <lineage>
        <taxon>Eukaryota</taxon>
        <taxon>Discoba</taxon>
        <taxon>Euglenozoa</taxon>
        <taxon>Kinetoplastea</taxon>
        <taxon>Metakinetoplastina</taxon>
        <taxon>Trypanosomatida</taxon>
        <taxon>Trypanosomatidae</taxon>
        <taxon>Trypanosoma</taxon>
    </lineage>
</organism>
<protein>
    <recommendedName>
        <fullName evidence="8">Nodulin-like domain-containing protein</fullName>
    </recommendedName>
</protein>
<dbReference type="RefSeq" id="XP_028884036.1">
    <property type="nucleotide sequence ID" value="XM_029024729.1"/>
</dbReference>
<feature type="transmembrane region" description="Helical" evidence="5">
    <location>
        <begin position="497"/>
        <end position="516"/>
    </location>
</feature>
<evidence type="ECO:0000256" key="5">
    <source>
        <dbReference type="SAM" id="Phobius"/>
    </source>
</evidence>
<keyword evidence="3 5" id="KW-1133">Transmembrane helix</keyword>
<feature type="transmembrane region" description="Helical" evidence="5">
    <location>
        <begin position="361"/>
        <end position="382"/>
    </location>
</feature>
<evidence type="ECO:0008006" key="8">
    <source>
        <dbReference type="Google" id="ProtNLM"/>
    </source>
</evidence>
<feature type="transmembrane region" description="Helical" evidence="5">
    <location>
        <begin position="544"/>
        <end position="565"/>
    </location>
</feature>
<dbReference type="Pfam" id="PF07690">
    <property type="entry name" value="MFS_1"/>
    <property type="match status" value="1"/>
</dbReference>
<feature type="transmembrane region" description="Helical" evidence="5">
    <location>
        <begin position="464"/>
        <end position="485"/>
    </location>
</feature>
<feature type="transmembrane region" description="Helical" evidence="5">
    <location>
        <begin position="21"/>
        <end position="40"/>
    </location>
</feature>
<reference evidence="6 7" key="1">
    <citation type="submission" date="2017-03" db="EMBL/GenBank/DDBJ databases">
        <title>An alternative strategy for trypanosome survival in the mammalian bloodstream revealed through genome and transcriptome analysis of the ubiquitous bovine parasite Trypanosoma (Megatrypanum) theileri.</title>
        <authorList>
            <person name="Kelly S."/>
            <person name="Ivens A."/>
            <person name="Mott A."/>
            <person name="O'Neill E."/>
            <person name="Emms D."/>
            <person name="Macleod O."/>
            <person name="Voorheis P."/>
            <person name="Matthews J."/>
            <person name="Matthews K."/>
            <person name="Carrington M."/>
        </authorList>
    </citation>
    <scope>NUCLEOTIDE SEQUENCE [LARGE SCALE GENOMIC DNA]</scope>
    <source>
        <strain evidence="6">Edinburgh</strain>
    </source>
</reference>
<feature type="transmembrane region" description="Helical" evidence="5">
    <location>
        <begin position="179"/>
        <end position="201"/>
    </location>
</feature>